<organism evidence="1 2">
    <name type="scientific">Ruminococcus albus SY3</name>
    <dbReference type="NCBI Taxonomy" id="1341156"/>
    <lineage>
        <taxon>Bacteria</taxon>
        <taxon>Bacillati</taxon>
        <taxon>Bacillota</taxon>
        <taxon>Clostridia</taxon>
        <taxon>Eubacteriales</taxon>
        <taxon>Oscillospiraceae</taxon>
        <taxon>Ruminococcus</taxon>
    </lineage>
</organism>
<evidence type="ECO:0000313" key="2">
    <source>
        <dbReference type="Proteomes" id="UP000021369"/>
    </source>
</evidence>
<dbReference type="RefSeq" id="WP_037290060.1">
    <property type="nucleotide sequence ID" value="NZ_JEOB01000004.1"/>
</dbReference>
<dbReference type="Pfam" id="PF15593">
    <property type="entry name" value="Imm42"/>
    <property type="match status" value="1"/>
</dbReference>
<gene>
    <name evidence="1" type="ORF">RASY3_16925</name>
</gene>
<keyword evidence="2" id="KW-1185">Reference proteome</keyword>
<proteinExistence type="predicted"/>
<comment type="caution">
    <text evidence="1">The sequence shown here is derived from an EMBL/GenBank/DDBJ whole genome shotgun (WGS) entry which is preliminary data.</text>
</comment>
<dbReference type="AlphaFoldDB" id="A0A011WNS0"/>
<accession>A0A011WNS0</accession>
<dbReference type="InterPro" id="IPR028958">
    <property type="entry name" value="Imm42"/>
</dbReference>
<protein>
    <recommendedName>
        <fullName evidence="3">Immunity protein 42</fullName>
    </recommendedName>
</protein>
<name>A0A011WNS0_RUMAL</name>
<dbReference type="PATRIC" id="fig|1341156.4.peg.2984"/>
<sequence length="164" mass="19469">MFIGDVNYPCDFGFFIERIPEWEDGTIKNGFMFMMMNSELYPKNVRTTTLSTELYDLLADNSAMKKPVIDRELYHRDSKTLFTVMAERTHGKDYDALYDLSFLIPFQEITDERWNIFIISDGDNIKIMAGRWQDDKLLYHDEIEMSAGKYFDTIAELEKFYHTF</sequence>
<dbReference type="OrthoDB" id="1820462at2"/>
<reference evidence="1 2" key="1">
    <citation type="submission" date="2013-06" db="EMBL/GenBank/DDBJ databases">
        <title>Rumen cellulosomics: divergent fiber-degrading strategies revealed by comparative genome-wide analysis of six Ruminococcal strains.</title>
        <authorList>
            <person name="Dassa B."/>
            <person name="Borovok I."/>
            <person name="Lamed R."/>
            <person name="Flint H."/>
            <person name="Yeoman C.J."/>
            <person name="White B."/>
            <person name="Bayer E.A."/>
        </authorList>
    </citation>
    <scope>NUCLEOTIDE SEQUENCE [LARGE SCALE GENOMIC DNA]</scope>
    <source>
        <strain evidence="1 2">SY3</strain>
    </source>
</reference>
<dbReference type="Proteomes" id="UP000021369">
    <property type="component" value="Unassembled WGS sequence"/>
</dbReference>
<dbReference type="EMBL" id="JEOB01000004">
    <property type="protein sequence ID" value="EXM38635.1"/>
    <property type="molecule type" value="Genomic_DNA"/>
</dbReference>
<evidence type="ECO:0000313" key="1">
    <source>
        <dbReference type="EMBL" id="EXM38635.1"/>
    </source>
</evidence>
<evidence type="ECO:0008006" key="3">
    <source>
        <dbReference type="Google" id="ProtNLM"/>
    </source>
</evidence>